<protein>
    <recommendedName>
        <fullName evidence="5">Zinc finger GRF-type domain-containing protein</fullName>
    </recommendedName>
</protein>
<feature type="compositionally biased region" description="Basic and acidic residues" evidence="2">
    <location>
        <begin position="123"/>
        <end position="134"/>
    </location>
</feature>
<accession>A0A0C2WVX7</accession>
<gene>
    <name evidence="3" type="ORF">M378DRAFT_161580</name>
</gene>
<dbReference type="HOGENOM" id="CLU_943261_0_0_1"/>
<feature type="coiled-coil region" evidence="1">
    <location>
        <begin position="233"/>
        <end position="281"/>
    </location>
</feature>
<dbReference type="Proteomes" id="UP000054549">
    <property type="component" value="Unassembled WGS sequence"/>
</dbReference>
<reference evidence="3 4" key="1">
    <citation type="submission" date="2014-04" db="EMBL/GenBank/DDBJ databases">
        <title>Evolutionary Origins and Diversification of the Mycorrhizal Mutualists.</title>
        <authorList>
            <consortium name="DOE Joint Genome Institute"/>
            <consortium name="Mycorrhizal Genomics Consortium"/>
            <person name="Kohler A."/>
            <person name="Kuo A."/>
            <person name="Nagy L.G."/>
            <person name="Floudas D."/>
            <person name="Copeland A."/>
            <person name="Barry K.W."/>
            <person name="Cichocki N."/>
            <person name="Veneault-Fourrey C."/>
            <person name="LaButti K."/>
            <person name="Lindquist E.A."/>
            <person name="Lipzen A."/>
            <person name="Lundell T."/>
            <person name="Morin E."/>
            <person name="Murat C."/>
            <person name="Riley R."/>
            <person name="Ohm R."/>
            <person name="Sun H."/>
            <person name="Tunlid A."/>
            <person name="Henrissat B."/>
            <person name="Grigoriev I.V."/>
            <person name="Hibbett D.S."/>
            <person name="Martin F."/>
        </authorList>
    </citation>
    <scope>NUCLEOTIDE SEQUENCE [LARGE SCALE GENOMIC DNA]</scope>
    <source>
        <strain evidence="3 4">Koide BX008</strain>
    </source>
</reference>
<proteinExistence type="predicted"/>
<evidence type="ECO:0000313" key="4">
    <source>
        <dbReference type="Proteomes" id="UP000054549"/>
    </source>
</evidence>
<organism evidence="3 4">
    <name type="scientific">Amanita muscaria (strain Koide BX008)</name>
    <dbReference type="NCBI Taxonomy" id="946122"/>
    <lineage>
        <taxon>Eukaryota</taxon>
        <taxon>Fungi</taxon>
        <taxon>Dikarya</taxon>
        <taxon>Basidiomycota</taxon>
        <taxon>Agaricomycotina</taxon>
        <taxon>Agaricomycetes</taxon>
        <taxon>Agaricomycetidae</taxon>
        <taxon>Agaricales</taxon>
        <taxon>Pluteineae</taxon>
        <taxon>Amanitaceae</taxon>
        <taxon>Amanita</taxon>
    </lineage>
</organism>
<dbReference type="AlphaFoldDB" id="A0A0C2WVX7"/>
<keyword evidence="4" id="KW-1185">Reference proteome</keyword>
<keyword evidence="1" id="KW-0175">Coiled coil</keyword>
<evidence type="ECO:0000256" key="1">
    <source>
        <dbReference type="SAM" id="Coils"/>
    </source>
</evidence>
<feature type="compositionally biased region" description="Polar residues" evidence="2">
    <location>
        <begin position="100"/>
        <end position="122"/>
    </location>
</feature>
<sequence length="295" mass="33757">MSFTKNNFRRQFFTCCLRQGNDNKCDFFVWLDKLREEEDWNENLFRAAYPQYRPPEANLAAPETPLKRRPSPGSQPGPSLPSKRICHGQPDSDEEFFTSPPASMNRATSQSHSIASGTCTTPSREDLGRTRTRAEWPLTPSSPTREPQPVSPSREAVRRRETRVSAQLPHLQNFDGVADLSPLSQASQAAHSLPARAVTSADEVEEMFNITNRITVDYVRKLERRSIASQKASDAKLARIQQLEAELESSRREYERSQHQINELNRENERFQQEVIMLTDKLRTCESDKLSRLHA</sequence>
<evidence type="ECO:0000256" key="2">
    <source>
        <dbReference type="SAM" id="MobiDB-lite"/>
    </source>
</evidence>
<feature type="region of interest" description="Disordered" evidence="2">
    <location>
        <begin position="55"/>
        <end position="163"/>
    </location>
</feature>
<name>A0A0C2WVX7_AMAMK</name>
<evidence type="ECO:0000313" key="3">
    <source>
        <dbReference type="EMBL" id="KIL65937.1"/>
    </source>
</evidence>
<dbReference type="EMBL" id="KN818239">
    <property type="protein sequence ID" value="KIL65937.1"/>
    <property type="molecule type" value="Genomic_DNA"/>
</dbReference>
<dbReference type="InParanoid" id="A0A0C2WVX7"/>
<evidence type="ECO:0008006" key="5">
    <source>
        <dbReference type="Google" id="ProtNLM"/>
    </source>
</evidence>